<gene>
    <name evidence="2" type="ORF">AXG93_1409s1040</name>
</gene>
<organism evidence="2 3">
    <name type="scientific">Marchantia polymorpha subsp. ruderalis</name>
    <dbReference type="NCBI Taxonomy" id="1480154"/>
    <lineage>
        <taxon>Eukaryota</taxon>
        <taxon>Viridiplantae</taxon>
        <taxon>Streptophyta</taxon>
        <taxon>Embryophyta</taxon>
        <taxon>Marchantiophyta</taxon>
        <taxon>Marchantiopsida</taxon>
        <taxon>Marchantiidae</taxon>
        <taxon>Marchantiales</taxon>
        <taxon>Marchantiaceae</taxon>
        <taxon>Marchantia</taxon>
    </lineage>
</organism>
<evidence type="ECO:0000256" key="1">
    <source>
        <dbReference type="SAM" id="MobiDB-lite"/>
    </source>
</evidence>
<proteinExistence type="predicted"/>
<evidence type="ECO:0000313" key="3">
    <source>
        <dbReference type="Proteomes" id="UP000077202"/>
    </source>
</evidence>
<dbReference type="Proteomes" id="UP000077202">
    <property type="component" value="Unassembled WGS sequence"/>
</dbReference>
<feature type="region of interest" description="Disordered" evidence="1">
    <location>
        <begin position="42"/>
        <end position="136"/>
    </location>
</feature>
<feature type="compositionally biased region" description="Basic residues" evidence="1">
    <location>
        <begin position="93"/>
        <end position="102"/>
    </location>
</feature>
<feature type="compositionally biased region" description="Basic and acidic residues" evidence="1">
    <location>
        <begin position="107"/>
        <end position="118"/>
    </location>
</feature>
<keyword evidence="3" id="KW-1185">Reference proteome</keyword>
<sequence>MIILPITSSFVDGSQSPPKSNFIMIAERRVQDDAPIFTLVNDDTLNHPQAPIETPSQDHEGKEGRKEGRKEDMQPPTQLLDKGQTTRAQACVHQKKTMRRKYPAQPRGERKDGDRLVPYRDNGQTGSVSQTTSLWSRSGTRWPTAVAEGLLRFPPSGHNDSSVAFTGLAMPREWLQAPFGIGLGRLIGMQAREAEFGIRAPETTASSLLLGSDWHRLWRSDNSTRLGFQIRWRTMDADASRHGLGVGGGGGGSEGERYSGANSGGKSLGKGWGSDLVRILLLGATIR</sequence>
<accession>A0A176WI87</accession>
<comment type="caution">
    <text evidence="2">The sequence shown here is derived from an EMBL/GenBank/DDBJ whole genome shotgun (WGS) entry which is preliminary data.</text>
</comment>
<feature type="compositionally biased region" description="Polar residues" evidence="1">
    <location>
        <begin position="122"/>
        <end position="136"/>
    </location>
</feature>
<reference evidence="2" key="1">
    <citation type="submission" date="2016-03" db="EMBL/GenBank/DDBJ databases">
        <title>Mechanisms controlling the formation of the plant cell surface in tip-growing cells are functionally conserved among land plants.</title>
        <authorList>
            <person name="Honkanen S."/>
            <person name="Jones V.A."/>
            <person name="Morieri G."/>
            <person name="Champion C."/>
            <person name="Hetherington A.J."/>
            <person name="Kelly S."/>
            <person name="Saint-Marcoux D."/>
            <person name="Proust H."/>
            <person name="Prescott H."/>
            <person name="Dolan L."/>
        </authorList>
    </citation>
    <scope>NUCLEOTIDE SEQUENCE [LARGE SCALE GENOMIC DNA]</scope>
    <source>
        <tissue evidence="2">Whole gametophyte</tissue>
    </source>
</reference>
<dbReference type="EMBL" id="LVLJ01000725">
    <property type="protein sequence ID" value="OAE32837.1"/>
    <property type="molecule type" value="Genomic_DNA"/>
</dbReference>
<dbReference type="AlphaFoldDB" id="A0A176WI87"/>
<protein>
    <submittedName>
        <fullName evidence="2">Uncharacterized protein</fullName>
    </submittedName>
</protein>
<feature type="compositionally biased region" description="Basic and acidic residues" evidence="1">
    <location>
        <begin position="56"/>
        <end position="73"/>
    </location>
</feature>
<evidence type="ECO:0000313" key="2">
    <source>
        <dbReference type="EMBL" id="OAE32837.1"/>
    </source>
</evidence>
<name>A0A176WI87_MARPO</name>
<feature type="region of interest" description="Disordered" evidence="1">
    <location>
        <begin position="241"/>
        <end position="265"/>
    </location>
</feature>
<feature type="compositionally biased region" description="Gly residues" evidence="1">
    <location>
        <begin position="244"/>
        <end position="253"/>
    </location>
</feature>